<protein>
    <submittedName>
        <fullName evidence="1">Uncharacterized protein</fullName>
    </submittedName>
</protein>
<sequence length="71" mass="7814">MLQFSSVRKSLVPQCSKFTALEDGTGSSKDADTLLKLSYTLPGSSTNRRFSSSHLIKGKLENLLSQAFLEF</sequence>
<proteinExistence type="predicted"/>
<reference evidence="1" key="2">
    <citation type="submission" date="2022-01" db="EMBL/GenBank/DDBJ databases">
        <authorList>
            <person name="Yamashiro T."/>
            <person name="Shiraishi A."/>
            <person name="Satake H."/>
            <person name="Nakayama K."/>
        </authorList>
    </citation>
    <scope>NUCLEOTIDE SEQUENCE</scope>
</reference>
<organism evidence="1 2">
    <name type="scientific">Tanacetum coccineum</name>
    <dbReference type="NCBI Taxonomy" id="301880"/>
    <lineage>
        <taxon>Eukaryota</taxon>
        <taxon>Viridiplantae</taxon>
        <taxon>Streptophyta</taxon>
        <taxon>Embryophyta</taxon>
        <taxon>Tracheophyta</taxon>
        <taxon>Spermatophyta</taxon>
        <taxon>Magnoliopsida</taxon>
        <taxon>eudicotyledons</taxon>
        <taxon>Gunneridae</taxon>
        <taxon>Pentapetalae</taxon>
        <taxon>asterids</taxon>
        <taxon>campanulids</taxon>
        <taxon>Asterales</taxon>
        <taxon>Asteraceae</taxon>
        <taxon>Asteroideae</taxon>
        <taxon>Anthemideae</taxon>
        <taxon>Anthemidinae</taxon>
        <taxon>Tanacetum</taxon>
    </lineage>
</organism>
<accession>A0ABQ5D5U3</accession>
<name>A0ABQ5D5U3_9ASTR</name>
<evidence type="ECO:0000313" key="2">
    <source>
        <dbReference type="Proteomes" id="UP001151760"/>
    </source>
</evidence>
<comment type="caution">
    <text evidence="1">The sequence shown here is derived from an EMBL/GenBank/DDBJ whole genome shotgun (WGS) entry which is preliminary data.</text>
</comment>
<gene>
    <name evidence="1" type="ORF">Tco_0924367</name>
</gene>
<keyword evidence="2" id="KW-1185">Reference proteome</keyword>
<dbReference type="EMBL" id="BQNB010014921">
    <property type="protein sequence ID" value="GJT33948.1"/>
    <property type="molecule type" value="Genomic_DNA"/>
</dbReference>
<reference evidence="1" key="1">
    <citation type="journal article" date="2022" name="Int. J. Mol. Sci.">
        <title>Draft Genome of Tanacetum Coccineum: Genomic Comparison of Closely Related Tanacetum-Family Plants.</title>
        <authorList>
            <person name="Yamashiro T."/>
            <person name="Shiraishi A."/>
            <person name="Nakayama K."/>
            <person name="Satake H."/>
        </authorList>
    </citation>
    <scope>NUCLEOTIDE SEQUENCE</scope>
</reference>
<evidence type="ECO:0000313" key="1">
    <source>
        <dbReference type="EMBL" id="GJT33948.1"/>
    </source>
</evidence>
<dbReference type="Proteomes" id="UP001151760">
    <property type="component" value="Unassembled WGS sequence"/>
</dbReference>